<evidence type="ECO:0000256" key="1">
    <source>
        <dbReference type="SAM" id="MobiDB-lite"/>
    </source>
</evidence>
<evidence type="ECO:0000256" key="2">
    <source>
        <dbReference type="SAM" id="Phobius"/>
    </source>
</evidence>
<keyword evidence="2" id="KW-0472">Membrane</keyword>
<protein>
    <submittedName>
        <fullName evidence="3">Uncharacterized protein</fullName>
    </submittedName>
</protein>
<dbReference type="STRING" id="1658765.Msub_11611"/>
<comment type="caution">
    <text evidence="3">The sequence shown here is derived from an EMBL/GenBank/DDBJ whole genome shotgun (WGS) entry which is preliminary data.</text>
</comment>
<dbReference type="EMBL" id="LFBU01000001">
    <property type="protein sequence ID" value="KMQ75407.1"/>
    <property type="molecule type" value="Genomic_DNA"/>
</dbReference>
<dbReference type="OrthoDB" id="6352119at2"/>
<feature type="transmembrane region" description="Helical" evidence="2">
    <location>
        <begin position="119"/>
        <end position="137"/>
    </location>
</feature>
<dbReference type="Proteomes" id="UP000036102">
    <property type="component" value="Unassembled WGS sequence"/>
</dbReference>
<feature type="region of interest" description="Disordered" evidence="1">
    <location>
        <begin position="1"/>
        <end position="23"/>
    </location>
</feature>
<keyword evidence="2" id="KW-1133">Transmembrane helix</keyword>
<dbReference type="AlphaFoldDB" id="A0A0J7JB61"/>
<dbReference type="PATRIC" id="fig|1658765.3.peg.1602"/>
<name>A0A0J7JB61_9GAMM</name>
<evidence type="ECO:0000313" key="3">
    <source>
        <dbReference type="EMBL" id="KMQ75407.1"/>
    </source>
</evidence>
<gene>
    <name evidence="3" type="ORF">Msub_11611</name>
</gene>
<organism evidence="3 4">
    <name type="scientific">Marinobacter subterrani</name>
    <dbReference type="NCBI Taxonomy" id="1658765"/>
    <lineage>
        <taxon>Bacteria</taxon>
        <taxon>Pseudomonadati</taxon>
        <taxon>Pseudomonadota</taxon>
        <taxon>Gammaproteobacteria</taxon>
        <taxon>Pseudomonadales</taxon>
        <taxon>Marinobacteraceae</taxon>
        <taxon>Marinobacter</taxon>
    </lineage>
</organism>
<reference evidence="3 4" key="1">
    <citation type="submission" date="2015-06" db="EMBL/GenBank/DDBJ databases">
        <title>Marinobacter subterrani, a genetically tractable neutrophilic iron-oxidizing strain isolated from the Soudan Iron Mine.</title>
        <authorList>
            <person name="Bonis B.M."/>
            <person name="Gralnick J.A."/>
        </authorList>
    </citation>
    <scope>NUCLEOTIDE SEQUENCE [LARGE SCALE GENOMIC DNA]</scope>
    <source>
        <strain evidence="3 4">JG233</strain>
    </source>
</reference>
<keyword evidence="4" id="KW-1185">Reference proteome</keyword>
<proteinExistence type="predicted"/>
<keyword evidence="2" id="KW-0812">Transmembrane</keyword>
<sequence>MDPKNAQPEQPPRAGRSEPFPSGRLTFLSPKPLPTGLPPVDHGHAVGEVNNSYLDFGAGATSVFGWQSTLGIPFFCFLLFAFCFLLGAFFFPFVVFLGGFTFGNGWEDALWGWRVTFDFAFWIAVWGGLFGFFMLSLPRWQAYAKLKNVIPTRFNRQRREVCFVPEGQKEPIFVPWEELVAWVTEAQGVTEYGVQRQYGFGIGFYHPETGEKYTLEFETYGQPQAVSNWEAVRAYMEYEVHTLKEIQDPLELQGPDDPPWEGVHVFRNARKRLHAEYRDGKRGVLYLTGWYLYHLMTFWTLPNRLVEWEVRKIKRMSRKALPKAMAEWSEPLPEEQWAKPSEELKRQSKRVLELQKADPQKPVTEIFAQVSEEFSAQTAMTA</sequence>
<feature type="transmembrane region" description="Helical" evidence="2">
    <location>
        <begin position="74"/>
        <end position="99"/>
    </location>
</feature>
<evidence type="ECO:0000313" key="4">
    <source>
        <dbReference type="Proteomes" id="UP000036102"/>
    </source>
</evidence>
<accession>A0A0J7JB61</accession>